<keyword evidence="4" id="KW-1185">Reference proteome</keyword>
<comment type="caution">
    <text evidence="3">The sequence shown here is derived from an EMBL/GenBank/DDBJ whole genome shotgun (WGS) entry which is preliminary data.</text>
</comment>
<evidence type="ECO:0000256" key="1">
    <source>
        <dbReference type="SAM" id="MobiDB-lite"/>
    </source>
</evidence>
<dbReference type="InterPro" id="IPR010730">
    <property type="entry name" value="HET"/>
</dbReference>
<accession>A0ABR4CVY7</accession>
<dbReference type="PANTHER" id="PTHR24148:SF64">
    <property type="entry name" value="HETEROKARYON INCOMPATIBILITY DOMAIN-CONTAINING PROTEIN"/>
    <property type="match status" value="1"/>
</dbReference>
<evidence type="ECO:0000313" key="3">
    <source>
        <dbReference type="EMBL" id="KAL2073742.1"/>
    </source>
</evidence>
<sequence>MSEEPPHKAAPHSTHPPLPSPRSIRLVAFVPADHHTQSSPEDEIWQGLSDFSHESLLQPNIPNSNPNALKEPPLLRPVIQTFDLDHCPPFFALSYTWDDPLDKYTFGSILEGPWRRKEEPESKTKEETRVEFDLGLGLGTFEIPKSLEKAIEVLCNGRVGRMPLWIDAICIDQADLEEKSTQVLLMGEIYSKAAAVIVWLGPDSWWMKTCDWIYGVFCDALEAYISKNGKERLRNMHPYDAAFQIEIGARPEDGNWKACWHAYIEFCWERRWFTRAWVVQEISLNKNVYVWCQGGFSTWSRVEWFSSLLRDLGWEFEAKPWSHWSFGCLDEPVDNQIFRMCNIKNTYDDIVQQATETSSYEVQNVDQVQPEHVGTSQGLSTSQEDNEVATRKETHQTEPSQLWYVYFQHILWQTRELDCSDPRDKIYAYLGMMQKVLQGKQSPIVPNYSESHTVRTLYKSVAIMLLNKIPRLATLSFGEYGIIGDKTTRCPSWAPDYRIPKGQPLISIRMAGDNFDCWSEEFGASVFKIRGDILETKGVMVDVIEEVSMSPEEAIRRHHAIPLIRLAAKMYSPYWPTKQDPSEVFWRTLIADTYQYKPAAASLAGDFKYWITTLYAARSNKLLSVWPVFAKDVHPRMQLVWNDMIKPFFERMAVPSSYAFPRPVDIIAYTDKHPIVIGRDTSEDRNSSMITSDRQTDKFDQVREQFQLHTMKVGTSEIAISQRSAASETFVTSLLERVRRRRLFRTKRGLLGLGPDSMKAGDQVWMVQGAMVPFVLRRRGTEFHRVVGESYLHGFMDGKMAKEMKDKVEIVRLK</sequence>
<feature type="domain" description="Heterokaryon incompatibility" evidence="2">
    <location>
        <begin position="90"/>
        <end position="281"/>
    </location>
</feature>
<organism evidence="3 4">
    <name type="scientific">Oculimacula yallundae</name>
    <dbReference type="NCBI Taxonomy" id="86028"/>
    <lineage>
        <taxon>Eukaryota</taxon>
        <taxon>Fungi</taxon>
        <taxon>Dikarya</taxon>
        <taxon>Ascomycota</taxon>
        <taxon>Pezizomycotina</taxon>
        <taxon>Leotiomycetes</taxon>
        <taxon>Helotiales</taxon>
        <taxon>Ploettnerulaceae</taxon>
        <taxon>Oculimacula</taxon>
    </lineage>
</organism>
<feature type="region of interest" description="Disordered" evidence="1">
    <location>
        <begin position="1"/>
        <end position="23"/>
    </location>
</feature>
<evidence type="ECO:0000259" key="2">
    <source>
        <dbReference type="Pfam" id="PF06985"/>
    </source>
</evidence>
<feature type="compositionally biased region" description="Polar residues" evidence="1">
    <location>
        <begin position="374"/>
        <end position="383"/>
    </location>
</feature>
<dbReference type="InterPro" id="IPR052895">
    <property type="entry name" value="HetReg/Transcr_Mod"/>
</dbReference>
<dbReference type="Proteomes" id="UP001595075">
    <property type="component" value="Unassembled WGS sequence"/>
</dbReference>
<proteinExistence type="predicted"/>
<evidence type="ECO:0000313" key="4">
    <source>
        <dbReference type="Proteomes" id="UP001595075"/>
    </source>
</evidence>
<dbReference type="Pfam" id="PF26639">
    <property type="entry name" value="Het-6_barrel"/>
    <property type="match status" value="1"/>
</dbReference>
<dbReference type="Pfam" id="PF06985">
    <property type="entry name" value="HET"/>
    <property type="match status" value="1"/>
</dbReference>
<reference evidence="3 4" key="1">
    <citation type="journal article" date="2024" name="Commun. Biol.">
        <title>Comparative genomic analysis of thermophilic fungi reveals convergent evolutionary adaptations and gene losses.</title>
        <authorList>
            <person name="Steindorff A.S."/>
            <person name="Aguilar-Pontes M.V."/>
            <person name="Robinson A.J."/>
            <person name="Andreopoulos B."/>
            <person name="LaButti K."/>
            <person name="Kuo A."/>
            <person name="Mondo S."/>
            <person name="Riley R."/>
            <person name="Otillar R."/>
            <person name="Haridas S."/>
            <person name="Lipzen A."/>
            <person name="Grimwood J."/>
            <person name="Schmutz J."/>
            <person name="Clum A."/>
            <person name="Reid I.D."/>
            <person name="Moisan M.C."/>
            <person name="Butler G."/>
            <person name="Nguyen T.T.M."/>
            <person name="Dewar K."/>
            <person name="Conant G."/>
            <person name="Drula E."/>
            <person name="Henrissat B."/>
            <person name="Hansel C."/>
            <person name="Singer S."/>
            <person name="Hutchinson M.I."/>
            <person name="de Vries R.P."/>
            <person name="Natvig D.O."/>
            <person name="Powell A.J."/>
            <person name="Tsang A."/>
            <person name="Grigoriev I.V."/>
        </authorList>
    </citation>
    <scope>NUCLEOTIDE SEQUENCE [LARGE SCALE GENOMIC DNA]</scope>
    <source>
        <strain evidence="3 4">CBS 494.80</strain>
    </source>
</reference>
<dbReference type="EMBL" id="JAZHXI010000003">
    <property type="protein sequence ID" value="KAL2073742.1"/>
    <property type="molecule type" value="Genomic_DNA"/>
</dbReference>
<dbReference type="PANTHER" id="PTHR24148">
    <property type="entry name" value="ANKYRIN REPEAT DOMAIN-CONTAINING PROTEIN 39 HOMOLOG-RELATED"/>
    <property type="match status" value="1"/>
</dbReference>
<gene>
    <name evidence="3" type="ORF">VTL71DRAFT_11068</name>
</gene>
<protein>
    <recommendedName>
        <fullName evidence="2">Heterokaryon incompatibility domain-containing protein</fullName>
    </recommendedName>
</protein>
<name>A0ABR4CVY7_9HELO</name>
<feature type="region of interest" description="Disordered" evidence="1">
    <location>
        <begin position="371"/>
        <end position="393"/>
    </location>
</feature>